<dbReference type="GO" id="GO:0030686">
    <property type="term" value="C:90S preribosome"/>
    <property type="evidence" value="ECO:0007669"/>
    <property type="project" value="TreeGrafter"/>
</dbReference>
<feature type="region of interest" description="Disordered" evidence="4">
    <location>
        <begin position="530"/>
        <end position="564"/>
    </location>
</feature>
<feature type="compositionally biased region" description="Basic and acidic residues" evidence="4">
    <location>
        <begin position="1159"/>
        <end position="1169"/>
    </location>
</feature>
<dbReference type="SUPFAM" id="SSF52540">
    <property type="entry name" value="P-loop containing nucleoside triphosphate hydrolases"/>
    <property type="match status" value="1"/>
</dbReference>
<protein>
    <recommendedName>
        <fullName evidence="5">Bms1-type G domain-containing protein</fullName>
    </recommendedName>
</protein>
<evidence type="ECO:0000313" key="7">
    <source>
        <dbReference type="Proteomes" id="UP000007014"/>
    </source>
</evidence>
<dbReference type="PROSITE" id="PS51714">
    <property type="entry name" value="G_BMS1"/>
    <property type="match status" value="1"/>
</dbReference>
<feature type="compositionally biased region" description="Basic and acidic residues" evidence="4">
    <location>
        <begin position="483"/>
        <end position="506"/>
    </location>
</feature>
<dbReference type="SMART" id="SM01362">
    <property type="entry name" value="DUF663"/>
    <property type="match status" value="1"/>
</dbReference>
<evidence type="ECO:0000256" key="4">
    <source>
        <dbReference type="SAM" id="MobiDB-lite"/>
    </source>
</evidence>
<feature type="region of interest" description="Disordered" evidence="4">
    <location>
        <begin position="288"/>
        <end position="312"/>
    </location>
</feature>
<accession>M1V719</accession>
<dbReference type="InterPro" id="IPR039761">
    <property type="entry name" value="Bms1/Tsr1"/>
</dbReference>
<dbReference type="OMA" id="KLHVPMV"/>
<evidence type="ECO:0000256" key="2">
    <source>
        <dbReference type="ARBA" id="ARBA00022517"/>
    </source>
</evidence>
<keyword evidence="7" id="KW-1185">Reference proteome</keyword>
<dbReference type="PANTHER" id="PTHR12858">
    <property type="entry name" value="RIBOSOME BIOGENESIS PROTEIN"/>
    <property type="match status" value="1"/>
</dbReference>
<feature type="region of interest" description="Disordered" evidence="4">
    <location>
        <begin position="1159"/>
        <end position="1205"/>
    </location>
</feature>
<dbReference type="InterPro" id="IPR030387">
    <property type="entry name" value="G_Bms1/Tsr1_dom"/>
</dbReference>
<feature type="domain" description="Bms1-type G" evidence="5">
    <location>
        <begin position="52"/>
        <end position="217"/>
    </location>
</feature>
<feature type="region of interest" description="Disordered" evidence="4">
    <location>
        <begin position="577"/>
        <end position="776"/>
    </location>
</feature>
<dbReference type="GO" id="GO:0005525">
    <property type="term" value="F:GTP binding"/>
    <property type="evidence" value="ECO:0007669"/>
    <property type="project" value="TreeGrafter"/>
</dbReference>
<feature type="compositionally biased region" description="Polar residues" evidence="4">
    <location>
        <begin position="548"/>
        <end position="562"/>
    </location>
</feature>
<dbReference type="GO" id="GO:0034511">
    <property type="term" value="F:U3 snoRNA binding"/>
    <property type="evidence" value="ECO:0007669"/>
    <property type="project" value="TreeGrafter"/>
</dbReference>
<dbReference type="Pfam" id="PF08142">
    <property type="entry name" value="AARP2CN"/>
    <property type="match status" value="1"/>
</dbReference>
<dbReference type="AlphaFoldDB" id="M1V719"/>
<evidence type="ECO:0000259" key="5">
    <source>
        <dbReference type="PROSITE" id="PS51714"/>
    </source>
</evidence>
<dbReference type="GeneID" id="16997406"/>
<feature type="region of interest" description="Disordered" evidence="4">
    <location>
        <begin position="1"/>
        <end position="32"/>
    </location>
</feature>
<dbReference type="InterPro" id="IPR012948">
    <property type="entry name" value="AARP2CN"/>
</dbReference>
<dbReference type="HOGENOM" id="CLU_002486_0_0_1"/>
<organism evidence="6 7">
    <name type="scientific">Cyanidioschyzon merolae (strain NIES-3377 / 10D)</name>
    <name type="common">Unicellular red alga</name>
    <dbReference type="NCBI Taxonomy" id="280699"/>
    <lineage>
        <taxon>Eukaryota</taxon>
        <taxon>Rhodophyta</taxon>
        <taxon>Bangiophyceae</taxon>
        <taxon>Cyanidiales</taxon>
        <taxon>Cyanidiaceae</taxon>
        <taxon>Cyanidioschyzon</taxon>
    </lineage>
</organism>
<dbReference type="Pfam" id="PF04950">
    <property type="entry name" value="RIBIOP_C"/>
    <property type="match status" value="1"/>
</dbReference>
<dbReference type="STRING" id="280699.M1V719"/>
<feature type="compositionally biased region" description="Polar residues" evidence="4">
    <location>
        <begin position="457"/>
        <end position="469"/>
    </location>
</feature>
<proteinExistence type="predicted"/>
<dbReference type="PANTHER" id="PTHR12858:SF2">
    <property type="entry name" value="RIBOSOME BIOGENESIS PROTEIN BMS1 HOMOLOG"/>
    <property type="match status" value="1"/>
</dbReference>
<sequence>MGGKPPAPAQTDRKKVAVARPKASARNVQRQANRELHRIHAPIEDRSGGDAAPRIVAVVGPRASGKSSIIRALVKHYSHRNLEQVRGPLTIVTSKTRRLTLVEVPPELPSMVDAAKIADLVLLVINAAEGFEMECFEFLSVAAAHGMPRVLSVLTHLDAIKDTEKMRRTKKLLKDRLASEIVQGAKLFYLTGMRENGAYLKREVQNLARFISIIKYRPISWRNEHPFVLVDRIEDITPAGRTPDEAAADRQLLVHGFVHGSPLRLPTMFHVPGLGDVFVESAVARADPIPPPAATEPDTSNKTGPKRRRTLQQKERLLYAPMSSLDGVFFDPDALYVNIPDSYVRFTPTGKDSILNTEATDVSVASAVHDEEAGLSVGEQMVRALQNPQHAPLQTLSAKAIRLFGDAHPVTWETNLSAASSEDEGAQVGSLGKYGEHARDGRLAATTASDDTDTSAGSETCSSDTSSARAQDAHVYEAGGARDLGRVHSTPERRRPAERMASRSEPCDWPVVPTLDAIRYPTITKAARLRRSASELGQDAVPVDDTRSLGSDQEDSTSSATQGEFFRTVKRNRFATHERGIRIDDESYVSPSPSSSSDDEEDATESDSSFLARFAGAARPVDRSSDSSKRPAVRIVNGASERTPTPCRGVVSSASSDQSFSTETGAVHAENGDAVSSDSDIAHSPSAASAEGSSTDDALTDASSETDASLGLRKRQPALTSALSEWLQQQPDRSKSEADSSEATFGNMSTGDSATSHDSRRVRPPCMAPDIDSDHALTGERSAKALDESEPTILLDANFDQRCFAPGTYLRLELRGVPAAFVSNFDPMRPLILGALPLPMERTRAMMRIRILRHRWFRRLLKTRDPLLFSVGWHRFESVPVFCVEDSTGRHRMLKYTLEHMHCEAMLYGPVVAPGTGVVCFQSLGSERSRDFRIAATGVVCEIDHKFRIVKKLKLVGEPYRIFKNTAFIKGMFNSELEVSKFVGAHLRTPSGLRGVIKKSVRDGPPGTFRATFEDRLLMSDLVFLRTWVPVEAPTYYHAVRNLLEPAPWASNDPHRTYRWMRTARELRTAYQTPLEVKADSVYRPVERLPRRFHPLRIPRALEAALPFASKPKQVEALSERKRRRLERAVPGLAERMPTAATAERKEAQFLQMLRTVRRERESQRAEAQKKRREVHQRQLEKEERQRLAARRVRKKQEYASGAHR</sequence>
<feature type="compositionally biased region" description="Polar residues" evidence="4">
    <location>
        <begin position="718"/>
        <end position="731"/>
    </location>
</feature>
<evidence type="ECO:0000313" key="6">
    <source>
        <dbReference type="EMBL" id="BAM82705.1"/>
    </source>
</evidence>
<dbReference type="Pfam" id="PF22298">
    <property type="entry name" value="Tsr1_G-like"/>
    <property type="match status" value="1"/>
</dbReference>
<dbReference type="InterPro" id="IPR007034">
    <property type="entry name" value="BMS1_TSR1_C"/>
</dbReference>
<dbReference type="GO" id="GO:0003924">
    <property type="term" value="F:GTPase activity"/>
    <property type="evidence" value="ECO:0007669"/>
    <property type="project" value="TreeGrafter"/>
</dbReference>
<evidence type="ECO:0000256" key="3">
    <source>
        <dbReference type="ARBA" id="ARBA00023242"/>
    </source>
</evidence>
<dbReference type="SMART" id="SM00785">
    <property type="entry name" value="AARP2CN"/>
    <property type="match status" value="1"/>
</dbReference>
<dbReference type="Gene3D" id="3.40.50.300">
    <property type="entry name" value="P-loop containing nucleotide triphosphate hydrolases"/>
    <property type="match status" value="1"/>
</dbReference>
<name>M1V719_CYAM1</name>
<dbReference type="Gramene" id="CMS060CT">
    <property type="protein sequence ID" value="CMS060CT"/>
    <property type="gene ID" value="CMS060C"/>
</dbReference>
<evidence type="ECO:0000256" key="1">
    <source>
        <dbReference type="ARBA" id="ARBA00004604"/>
    </source>
</evidence>
<feature type="compositionally biased region" description="Polar residues" evidence="4">
    <location>
        <begin position="741"/>
        <end position="754"/>
    </location>
</feature>
<dbReference type="Proteomes" id="UP000007014">
    <property type="component" value="Chromosome 19"/>
</dbReference>
<feature type="compositionally biased region" description="Low complexity" evidence="4">
    <location>
        <begin position="693"/>
        <end position="709"/>
    </location>
</feature>
<dbReference type="KEGG" id="cme:CYME_CMS060C"/>
<feature type="compositionally biased region" description="Basic and acidic residues" evidence="4">
    <location>
        <begin position="1176"/>
        <end position="1187"/>
    </location>
</feature>
<dbReference type="GO" id="GO:0000479">
    <property type="term" value="P:endonucleolytic cleavage of tricistronic rRNA transcript (SSU-rRNA, 5.8S rRNA, LSU-rRNA)"/>
    <property type="evidence" value="ECO:0007669"/>
    <property type="project" value="TreeGrafter"/>
</dbReference>
<keyword evidence="3" id="KW-0539">Nucleus</keyword>
<feature type="compositionally biased region" description="Low complexity" evidence="4">
    <location>
        <begin position="652"/>
        <end position="661"/>
    </location>
</feature>
<reference evidence="6 7" key="2">
    <citation type="journal article" date="2007" name="BMC Biol.">
        <title>A 100%-complete sequence reveals unusually simple genomic features in the hot-spring red alga Cyanidioschyzon merolae.</title>
        <authorList>
            <person name="Nozaki H."/>
            <person name="Takano H."/>
            <person name="Misumi O."/>
            <person name="Terasawa K."/>
            <person name="Matsuzaki M."/>
            <person name="Maruyama S."/>
            <person name="Nishida K."/>
            <person name="Yagisawa F."/>
            <person name="Yoshida Y."/>
            <person name="Fujiwara T."/>
            <person name="Takio S."/>
            <person name="Tamura K."/>
            <person name="Chung S.J."/>
            <person name="Nakamura S."/>
            <person name="Kuroiwa H."/>
            <person name="Tanaka K."/>
            <person name="Sato N."/>
            <person name="Kuroiwa T."/>
        </authorList>
    </citation>
    <scope>NUCLEOTIDE SEQUENCE [LARGE SCALE GENOMIC DNA]</scope>
    <source>
        <strain evidence="6 7">10D</strain>
    </source>
</reference>
<feature type="compositionally biased region" description="Basic and acidic residues" evidence="4">
    <location>
        <begin position="620"/>
        <end position="629"/>
    </location>
</feature>
<reference evidence="6 7" key="1">
    <citation type="journal article" date="2004" name="Nature">
        <title>Genome sequence of the ultrasmall unicellular red alga Cyanidioschyzon merolae 10D.</title>
        <authorList>
            <person name="Matsuzaki M."/>
            <person name="Misumi O."/>
            <person name="Shin-i T."/>
            <person name="Maruyama S."/>
            <person name="Takahara M."/>
            <person name="Miyagishima S."/>
            <person name="Mori T."/>
            <person name="Nishida K."/>
            <person name="Yagisawa F."/>
            <person name="Nishida K."/>
            <person name="Yoshida Y."/>
            <person name="Nishimura Y."/>
            <person name="Nakao S."/>
            <person name="Kobayashi T."/>
            <person name="Momoyama Y."/>
            <person name="Higashiyama T."/>
            <person name="Minoda A."/>
            <person name="Sano M."/>
            <person name="Nomoto H."/>
            <person name="Oishi K."/>
            <person name="Hayashi H."/>
            <person name="Ohta F."/>
            <person name="Nishizaka S."/>
            <person name="Haga S."/>
            <person name="Miura S."/>
            <person name="Morishita T."/>
            <person name="Kabeya Y."/>
            <person name="Terasawa K."/>
            <person name="Suzuki Y."/>
            <person name="Ishii Y."/>
            <person name="Asakawa S."/>
            <person name="Takano H."/>
            <person name="Ohta N."/>
            <person name="Kuroiwa H."/>
            <person name="Tanaka K."/>
            <person name="Shimizu N."/>
            <person name="Sugano S."/>
            <person name="Sato N."/>
            <person name="Nozaki H."/>
            <person name="Ogasawara N."/>
            <person name="Kohara Y."/>
            <person name="Kuroiwa T."/>
        </authorList>
    </citation>
    <scope>NUCLEOTIDE SEQUENCE [LARGE SCALE GENOMIC DNA]</scope>
    <source>
        <strain evidence="6 7">10D</strain>
    </source>
</reference>
<dbReference type="RefSeq" id="XP_005538741.1">
    <property type="nucleotide sequence ID" value="XM_005538684.1"/>
</dbReference>
<dbReference type="eggNOG" id="KOG1951">
    <property type="taxonomic scope" value="Eukaryota"/>
</dbReference>
<dbReference type="EMBL" id="AP006501">
    <property type="protein sequence ID" value="BAM82705.1"/>
    <property type="molecule type" value="Genomic_DNA"/>
</dbReference>
<keyword evidence="2" id="KW-0690">Ribosome biogenesis</keyword>
<dbReference type="OrthoDB" id="10260897at2759"/>
<dbReference type="GO" id="GO:0005730">
    <property type="term" value="C:nucleolus"/>
    <property type="evidence" value="ECO:0007669"/>
    <property type="project" value="UniProtKB-SubCell"/>
</dbReference>
<gene>
    <name evidence="6" type="ORF">CYME_CMS060C</name>
</gene>
<dbReference type="InterPro" id="IPR027417">
    <property type="entry name" value="P-loop_NTPase"/>
</dbReference>
<comment type="subcellular location">
    <subcellularLocation>
        <location evidence="1">Nucleus</location>
        <location evidence="1">Nucleolus</location>
    </subcellularLocation>
</comment>
<dbReference type="GO" id="GO:0000462">
    <property type="term" value="P:maturation of SSU-rRNA from tricistronic rRNA transcript (SSU-rRNA, 5.8S rRNA, LSU-rRNA)"/>
    <property type="evidence" value="ECO:0007669"/>
    <property type="project" value="TreeGrafter"/>
</dbReference>
<feature type="region of interest" description="Disordered" evidence="4">
    <location>
        <begin position="416"/>
        <end position="510"/>
    </location>
</feature>